<feature type="binding site" evidence="15">
    <location>
        <position position="157"/>
    </location>
    <ligand>
        <name>substrate</name>
    </ligand>
</feature>
<feature type="domain" description="Semialdehyde dehydrogenase NAD-binding" evidence="17">
    <location>
        <begin position="5"/>
        <end position="121"/>
    </location>
</feature>
<name>A0A1G8S9Q2_9CLOT</name>
<dbReference type="InterPro" id="IPR036291">
    <property type="entry name" value="NAD(P)-bd_dom_sf"/>
</dbReference>
<dbReference type="GO" id="GO:0009097">
    <property type="term" value="P:isoleucine biosynthetic process"/>
    <property type="evidence" value="ECO:0007669"/>
    <property type="project" value="UniProtKB-UniRule"/>
</dbReference>
<comment type="function">
    <text evidence="15">Catalyzes the NADPH-dependent formation of L-aspartate-semialdehyde (L-ASA) by the reductive dephosphorylation of L-aspartyl-4-phosphate.</text>
</comment>
<evidence type="ECO:0000256" key="6">
    <source>
        <dbReference type="ARBA" id="ARBA00013120"/>
    </source>
</evidence>
<feature type="binding site" evidence="15">
    <location>
        <position position="101"/>
    </location>
    <ligand>
        <name>phosphate</name>
        <dbReference type="ChEBI" id="CHEBI:43474"/>
    </ligand>
</feature>
<evidence type="ECO:0000256" key="4">
    <source>
        <dbReference type="ARBA" id="ARBA00010584"/>
    </source>
</evidence>
<keyword evidence="8 15" id="KW-0791">Threonine biosynthesis</keyword>
<dbReference type="InterPro" id="IPR005986">
    <property type="entry name" value="Asp_semialdehyde_DH_beta"/>
</dbReference>
<dbReference type="GO" id="GO:0009089">
    <property type="term" value="P:lysine biosynthetic process via diaminopimelate"/>
    <property type="evidence" value="ECO:0007669"/>
    <property type="project" value="UniProtKB-UniRule"/>
</dbReference>
<dbReference type="GO" id="GO:0004073">
    <property type="term" value="F:aspartate-semialdehyde dehydrogenase activity"/>
    <property type="evidence" value="ECO:0007669"/>
    <property type="project" value="UniProtKB-UniRule"/>
</dbReference>
<dbReference type="UniPathway" id="UPA00051">
    <property type="reaction ID" value="UER00464"/>
</dbReference>
<dbReference type="Pfam" id="PF02774">
    <property type="entry name" value="Semialdhyde_dhC"/>
    <property type="match status" value="1"/>
</dbReference>
<evidence type="ECO:0000256" key="3">
    <source>
        <dbReference type="ARBA" id="ARBA00005097"/>
    </source>
</evidence>
<dbReference type="GO" id="GO:0071266">
    <property type="term" value="P:'de novo' L-methionine biosynthetic process"/>
    <property type="evidence" value="ECO:0007669"/>
    <property type="project" value="UniProtKB-UniRule"/>
</dbReference>
<dbReference type="NCBIfam" id="TIGR01296">
    <property type="entry name" value="asd_B"/>
    <property type="match status" value="1"/>
</dbReference>
<evidence type="ECO:0000313" key="18">
    <source>
        <dbReference type="EMBL" id="SDJ25939.1"/>
    </source>
</evidence>
<evidence type="ECO:0000259" key="17">
    <source>
        <dbReference type="SMART" id="SM00859"/>
    </source>
</evidence>
<dbReference type="SUPFAM" id="SSF55347">
    <property type="entry name" value="Glyceraldehyde-3-phosphate dehydrogenase-like, C-terminal domain"/>
    <property type="match status" value="1"/>
</dbReference>
<dbReference type="CDD" id="cd02316">
    <property type="entry name" value="VcASADH2_like_N"/>
    <property type="match status" value="1"/>
</dbReference>
<dbReference type="NCBIfam" id="NF011456">
    <property type="entry name" value="PRK14874.1"/>
    <property type="match status" value="1"/>
</dbReference>
<gene>
    <name evidence="15" type="primary">asd</name>
    <name evidence="18" type="ORF">SAMN05421804_11110</name>
</gene>
<evidence type="ECO:0000313" key="19">
    <source>
        <dbReference type="Proteomes" id="UP000183255"/>
    </source>
</evidence>
<dbReference type="UniPathway" id="UPA00034">
    <property type="reaction ID" value="UER00016"/>
</dbReference>
<feature type="binding site" evidence="15">
    <location>
        <position position="203"/>
    </location>
    <ligand>
        <name>phosphate</name>
        <dbReference type="ChEBI" id="CHEBI:43474"/>
    </ligand>
</feature>
<feature type="binding site" evidence="15">
    <location>
        <position position="226"/>
    </location>
    <ligand>
        <name>substrate</name>
    </ligand>
</feature>
<dbReference type="GO" id="GO:0019877">
    <property type="term" value="P:diaminopimelate biosynthetic process"/>
    <property type="evidence" value="ECO:0007669"/>
    <property type="project" value="UniProtKB-UniRule"/>
</dbReference>
<evidence type="ECO:0000256" key="7">
    <source>
        <dbReference type="ARBA" id="ARBA00022605"/>
    </source>
</evidence>
<feature type="binding site" evidence="15">
    <location>
        <begin position="12"/>
        <end position="15"/>
    </location>
    <ligand>
        <name>NADP(+)</name>
        <dbReference type="ChEBI" id="CHEBI:58349"/>
    </ligand>
</feature>
<dbReference type="UniPathway" id="UPA00050">
    <property type="reaction ID" value="UER00463"/>
</dbReference>
<dbReference type="AlphaFoldDB" id="A0A1G8S9Q2"/>
<dbReference type="EC" id="1.2.1.11" evidence="6 15"/>
<evidence type="ECO:0000256" key="1">
    <source>
        <dbReference type="ARBA" id="ARBA00005021"/>
    </source>
</evidence>
<feature type="active site" description="Acyl-thioester intermediate" evidence="15 16">
    <location>
        <position position="130"/>
    </location>
</feature>
<dbReference type="RefSeq" id="WP_031577629.1">
    <property type="nucleotide sequence ID" value="NZ_FNDZ01000011.1"/>
</dbReference>
<dbReference type="InterPro" id="IPR012080">
    <property type="entry name" value="Asp_semialdehyde_DH"/>
</dbReference>
<evidence type="ECO:0000256" key="10">
    <source>
        <dbReference type="ARBA" id="ARBA00022915"/>
    </source>
</evidence>
<evidence type="ECO:0000256" key="14">
    <source>
        <dbReference type="ARBA" id="ARBA00047891"/>
    </source>
</evidence>
<evidence type="ECO:0000256" key="2">
    <source>
        <dbReference type="ARBA" id="ARBA00005076"/>
    </source>
</evidence>
<dbReference type="Proteomes" id="UP000183255">
    <property type="component" value="Unassembled WGS sequence"/>
</dbReference>
<dbReference type="HAMAP" id="MF_02121">
    <property type="entry name" value="ASADH"/>
    <property type="match status" value="1"/>
</dbReference>
<dbReference type="InterPro" id="IPR012280">
    <property type="entry name" value="Semialdhyde_DH_dimer_dom"/>
</dbReference>
<evidence type="ECO:0000256" key="8">
    <source>
        <dbReference type="ARBA" id="ARBA00022697"/>
    </source>
</evidence>
<feature type="binding site" evidence="15">
    <location>
        <position position="306"/>
    </location>
    <ligand>
        <name>NADP(+)</name>
        <dbReference type="ChEBI" id="CHEBI:58349"/>
    </ligand>
</feature>
<comment type="caution">
    <text evidence="15">Lacks conserved residue(s) required for the propagation of feature annotation.</text>
</comment>
<dbReference type="GO" id="GO:0009088">
    <property type="term" value="P:threonine biosynthetic process"/>
    <property type="evidence" value="ECO:0007669"/>
    <property type="project" value="UniProtKB-UniRule"/>
</dbReference>
<dbReference type="GO" id="GO:0050661">
    <property type="term" value="F:NADP binding"/>
    <property type="evidence" value="ECO:0007669"/>
    <property type="project" value="UniProtKB-UniRule"/>
</dbReference>
<evidence type="ECO:0000256" key="15">
    <source>
        <dbReference type="HAMAP-Rule" id="MF_02121"/>
    </source>
</evidence>
<evidence type="ECO:0000256" key="13">
    <source>
        <dbReference type="ARBA" id="ARBA00023167"/>
    </source>
</evidence>
<sequence length="330" mass="36785">MRTYNIMVVGATGVVGRTLLKVLEERKFPVGKLMLLASEKSHGQHITFGGRSYAVETLSETAFQEDMDMAFFTAGGAISEKYVPLAAEKGIVAVDNSSIFRMDPKVPLVVPEVNPEDLEEGSRIIANPNCSTIQCMLPLKVLEENYGIKRIVYSTYQSVSGSGTRGLKDLDEDRQDFYPHRIRENLLPQIDVFLEDGYTKEEKKLMEESRKILHGKDLKITATAVRVPVRYGHGVSVNVELMEDFNLTDVKRKLSAFPGMTVIESKEAGDYPTPIEAEGTDTVYVGRVRRDPSLLSGLNLWVVADNLRKGAATNAVQIAELVVKKWEEER</sequence>
<reference evidence="18 19" key="1">
    <citation type="submission" date="2016-10" db="EMBL/GenBank/DDBJ databases">
        <authorList>
            <person name="de Groot N.N."/>
        </authorList>
    </citation>
    <scope>NUCLEOTIDE SEQUENCE [LARGE SCALE GENOMIC DNA]</scope>
    <source>
        <strain evidence="18 19">CGMCC 1.5058</strain>
    </source>
</reference>
<feature type="binding site" evidence="15">
    <location>
        <begin position="160"/>
        <end position="161"/>
    </location>
    <ligand>
        <name>NADP(+)</name>
        <dbReference type="ChEBI" id="CHEBI:58349"/>
    </ligand>
</feature>
<dbReference type="InterPro" id="IPR000534">
    <property type="entry name" value="Semialdehyde_DH_NAD-bd"/>
</dbReference>
<dbReference type="Pfam" id="PF01118">
    <property type="entry name" value="Semialdhyde_dh"/>
    <property type="match status" value="1"/>
</dbReference>
<feature type="binding site" evidence="15">
    <location>
        <begin position="40"/>
        <end position="41"/>
    </location>
    <ligand>
        <name>NADP(+)</name>
        <dbReference type="ChEBI" id="CHEBI:58349"/>
    </ligand>
</feature>
<dbReference type="Gene3D" id="3.30.360.10">
    <property type="entry name" value="Dihydrodipicolinate Reductase, domain 2"/>
    <property type="match status" value="1"/>
</dbReference>
<comment type="pathway">
    <text evidence="2 15">Amino-acid biosynthesis; L-lysine biosynthesis via DAP pathway; (S)-tetrahydrodipicolinate from L-aspartate: step 2/4.</text>
</comment>
<keyword evidence="13 15" id="KW-0486">Methionine biosynthesis</keyword>
<dbReference type="PANTHER" id="PTHR46278:SF2">
    <property type="entry name" value="ASPARTATE-SEMIALDEHYDE DEHYDROGENASE"/>
    <property type="match status" value="1"/>
</dbReference>
<dbReference type="SUPFAM" id="SSF51735">
    <property type="entry name" value="NAD(P)-binding Rossmann-fold domains"/>
    <property type="match status" value="1"/>
</dbReference>
<evidence type="ECO:0000256" key="16">
    <source>
        <dbReference type="PIRSR" id="PIRSR000148-1"/>
    </source>
</evidence>
<comment type="pathway">
    <text evidence="3 15">Amino-acid biosynthesis; L-threonine biosynthesis; L-threonine from L-aspartate: step 2/5.</text>
</comment>
<evidence type="ECO:0000256" key="11">
    <source>
        <dbReference type="ARBA" id="ARBA00023002"/>
    </source>
</evidence>
<dbReference type="GO" id="GO:0046983">
    <property type="term" value="F:protein dimerization activity"/>
    <property type="evidence" value="ECO:0007669"/>
    <property type="project" value="InterPro"/>
</dbReference>
<dbReference type="EMBL" id="FNDZ01000011">
    <property type="protein sequence ID" value="SDJ25939.1"/>
    <property type="molecule type" value="Genomic_DNA"/>
</dbReference>
<feature type="active site" description="Proton acceptor" evidence="15 16">
    <location>
        <position position="233"/>
    </location>
</feature>
<organism evidence="18 19">
    <name type="scientific">Proteiniclasticum ruminis</name>
    <dbReference type="NCBI Taxonomy" id="398199"/>
    <lineage>
        <taxon>Bacteria</taxon>
        <taxon>Bacillati</taxon>
        <taxon>Bacillota</taxon>
        <taxon>Clostridia</taxon>
        <taxon>Eubacteriales</taxon>
        <taxon>Clostridiaceae</taxon>
        <taxon>Proteiniclasticum</taxon>
    </lineage>
</organism>
<protein>
    <recommendedName>
        <fullName evidence="6 15">Aspartate-semialdehyde dehydrogenase</fullName>
        <shortName evidence="15">ASA dehydrogenase</shortName>
        <shortName evidence="15">ASADH</shortName>
        <ecNumber evidence="6 15">1.2.1.11</ecNumber>
    </recommendedName>
    <alternativeName>
        <fullName evidence="15">Aspartate-beta-semialdehyde dehydrogenase</fullName>
    </alternativeName>
</protein>
<keyword evidence="7 15" id="KW-0028">Amino-acid biosynthesis</keyword>
<proteinExistence type="inferred from homology"/>
<dbReference type="PANTHER" id="PTHR46278">
    <property type="entry name" value="DEHYDROGENASE, PUTATIVE-RELATED"/>
    <property type="match status" value="1"/>
</dbReference>
<evidence type="ECO:0000256" key="12">
    <source>
        <dbReference type="ARBA" id="ARBA00023154"/>
    </source>
</evidence>
<comment type="similarity">
    <text evidence="4 15">Belongs to the aspartate-semialdehyde dehydrogenase family.</text>
</comment>
<keyword evidence="9 15" id="KW-0521">NADP</keyword>
<dbReference type="CDD" id="cd18131">
    <property type="entry name" value="ASADH_C_bac_euk_like"/>
    <property type="match status" value="1"/>
</dbReference>
<keyword evidence="10 15" id="KW-0220">Diaminopimelate biosynthesis</keyword>
<dbReference type="Gene3D" id="3.40.50.720">
    <property type="entry name" value="NAD(P)-binding Rossmann-like Domain"/>
    <property type="match status" value="1"/>
</dbReference>
<keyword evidence="11 15" id="KW-0560">Oxidoreductase</keyword>
<dbReference type="GO" id="GO:0051287">
    <property type="term" value="F:NAD binding"/>
    <property type="evidence" value="ECO:0007669"/>
    <property type="project" value="InterPro"/>
</dbReference>
<accession>A0A1G8S9Q2</accession>
<evidence type="ECO:0000256" key="5">
    <source>
        <dbReference type="ARBA" id="ARBA00011738"/>
    </source>
</evidence>
<comment type="subunit">
    <text evidence="5 15">Homodimer.</text>
</comment>
<dbReference type="SMART" id="SM00859">
    <property type="entry name" value="Semialdhyde_dh"/>
    <property type="match status" value="1"/>
</dbReference>
<comment type="pathway">
    <text evidence="1 15">Amino-acid biosynthesis; L-methionine biosynthesis via de novo pathway; L-homoserine from L-aspartate: step 2/3.</text>
</comment>
<dbReference type="PIRSF" id="PIRSF000148">
    <property type="entry name" value="ASA_dh"/>
    <property type="match status" value="1"/>
</dbReference>
<evidence type="ECO:0000256" key="9">
    <source>
        <dbReference type="ARBA" id="ARBA00022857"/>
    </source>
</evidence>
<comment type="catalytic activity">
    <reaction evidence="14 15">
        <text>L-aspartate 4-semialdehyde + phosphate + NADP(+) = 4-phospho-L-aspartate + NADPH + H(+)</text>
        <dbReference type="Rhea" id="RHEA:24284"/>
        <dbReference type="ChEBI" id="CHEBI:15378"/>
        <dbReference type="ChEBI" id="CHEBI:43474"/>
        <dbReference type="ChEBI" id="CHEBI:57535"/>
        <dbReference type="ChEBI" id="CHEBI:57783"/>
        <dbReference type="ChEBI" id="CHEBI:58349"/>
        <dbReference type="ChEBI" id="CHEBI:537519"/>
        <dbReference type="EC" id="1.2.1.11"/>
    </reaction>
</comment>
<keyword evidence="12 15" id="KW-0457">Lysine biosynthesis</keyword>